<comment type="caution">
    <text evidence="3">The sequence shown here is derived from an EMBL/GenBank/DDBJ whole genome shotgun (WGS) entry which is preliminary data.</text>
</comment>
<evidence type="ECO:0000259" key="2">
    <source>
        <dbReference type="Pfam" id="PF14111"/>
    </source>
</evidence>
<feature type="region of interest" description="Disordered" evidence="1">
    <location>
        <begin position="1"/>
        <end position="79"/>
    </location>
</feature>
<dbReference type="PANTHER" id="PTHR31286">
    <property type="entry name" value="GLYCINE-RICH CELL WALL STRUCTURAL PROTEIN 1.8-LIKE"/>
    <property type="match status" value="1"/>
</dbReference>
<feature type="region of interest" description="Disordered" evidence="1">
    <location>
        <begin position="329"/>
        <end position="380"/>
    </location>
</feature>
<sequence length="425" mass="46689">MLTKFIVMADFSEQSNSPRNPRKHRRLDDDPPDTGDPRGSSPSLHPGQSAPTDSRPPSYKDKLTGGSRLPSEEEENLDDDEIEILDGDISTAVVDGIINIDFSDRIRDLAIKSLDQTVVVKLLGRRIGYNILRGKLYELWKPAQAFRLMDIENDYFLVTFRNHSDYLHALAGGPWTIFGNYLTVESWTENFNPSQSHPRKCNGVPVESPPAPHQPSETEAFGPWMIVARKQRRGPKKTAVVDNSPASAPQVHTRFDPIMDEGVEVQPPEIVEPLRPPRFVAKGKSVAAKLTNASKPSKSVINVRRPLSISRNVPTSRLSNIASSSFTFPSVPLSSKPIDRGNHSVTNISENDDPNMVHTPIHQDKGSRSLPPGDPPDVQGIQARTSLVGIDISQHNGSTLPSKLVIPSASNSDMCLDDAVVNDSS</sequence>
<proteinExistence type="predicted"/>
<dbReference type="Proteomes" id="UP001472677">
    <property type="component" value="Unassembled WGS sequence"/>
</dbReference>
<evidence type="ECO:0000256" key="1">
    <source>
        <dbReference type="SAM" id="MobiDB-lite"/>
    </source>
</evidence>
<dbReference type="InterPro" id="IPR040256">
    <property type="entry name" value="At4g02000-like"/>
</dbReference>
<keyword evidence="4" id="KW-1185">Reference proteome</keyword>
<reference evidence="3 4" key="1">
    <citation type="journal article" date="2024" name="G3 (Bethesda)">
        <title>Genome assembly of Hibiscus sabdariffa L. provides insights into metabolisms of medicinal natural products.</title>
        <authorList>
            <person name="Kim T."/>
        </authorList>
    </citation>
    <scope>NUCLEOTIDE SEQUENCE [LARGE SCALE GENOMIC DNA]</scope>
    <source>
        <strain evidence="3">TK-2024</strain>
        <tissue evidence="3">Old leaves</tissue>
    </source>
</reference>
<dbReference type="PANTHER" id="PTHR31286:SF173">
    <property type="entry name" value="DUF4283 DOMAIN-CONTAINING PROTEIN"/>
    <property type="match status" value="1"/>
</dbReference>
<accession>A0ABR2E0V5</accession>
<dbReference type="InterPro" id="IPR025558">
    <property type="entry name" value="DUF4283"/>
</dbReference>
<evidence type="ECO:0000313" key="3">
    <source>
        <dbReference type="EMBL" id="KAK8548674.1"/>
    </source>
</evidence>
<protein>
    <recommendedName>
        <fullName evidence="2">DUF4283 domain-containing protein</fullName>
    </recommendedName>
</protein>
<feature type="domain" description="DUF4283" evidence="2">
    <location>
        <begin position="113"/>
        <end position="195"/>
    </location>
</feature>
<dbReference type="Pfam" id="PF14111">
    <property type="entry name" value="DUF4283"/>
    <property type="match status" value="1"/>
</dbReference>
<gene>
    <name evidence="3" type="ORF">V6N12_061582</name>
</gene>
<evidence type="ECO:0000313" key="4">
    <source>
        <dbReference type="Proteomes" id="UP001472677"/>
    </source>
</evidence>
<feature type="region of interest" description="Disordered" evidence="1">
    <location>
        <begin position="195"/>
        <end position="218"/>
    </location>
</feature>
<dbReference type="EMBL" id="JBBPBM010000021">
    <property type="protein sequence ID" value="KAK8548674.1"/>
    <property type="molecule type" value="Genomic_DNA"/>
</dbReference>
<name>A0ABR2E0V5_9ROSI</name>
<organism evidence="3 4">
    <name type="scientific">Hibiscus sabdariffa</name>
    <name type="common">roselle</name>
    <dbReference type="NCBI Taxonomy" id="183260"/>
    <lineage>
        <taxon>Eukaryota</taxon>
        <taxon>Viridiplantae</taxon>
        <taxon>Streptophyta</taxon>
        <taxon>Embryophyta</taxon>
        <taxon>Tracheophyta</taxon>
        <taxon>Spermatophyta</taxon>
        <taxon>Magnoliopsida</taxon>
        <taxon>eudicotyledons</taxon>
        <taxon>Gunneridae</taxon>
        <taxon>Pentapetalae</taxon>
        <taxon>rosids</taxon>
        <taxon>malvids</taxon>
        <taxon>Malvales</taxon>
        <taxon>Malvaceae</taxon>
        <taxon>Malvoideae</taxon>
        <taxon>Hibiscus</taxon>
    </lineage>
</organism>